<evidence type="ECO:0000313" key="4">
    <source>
        <dbReference type="Proteomes" id="UP000284403"/>
    </source>
</evidence>
<feature type="compositionally biased region" description="Pro residues" evidence="1">
    <location>
        <begin position="107"/>
        <end position="118"/>
    </location>
</feature>
<dbReference type="Proteomes" id="UP000284403">
    <property type="component" value="Unassembled WGS sequence"/>
</dbReference>
<feature type="region of interest" description="Disordered" evidence="1">
    <location>
        <begin position="82"/>
        <end position="121"/>
    </location>
</feature>
<reference evidence="3 4" key="1">
    <citation type="journal article" date="2018" name="BMC Genomics">
        <title>Genomic comparison of Trypanosoma conorhini and Trypanosoma rangeli to Trypanosoma cruzi strains of high and low virulence.</title>
        <authorList>
            <person name="Bradwell K.R."/>
            <person name="Koparde V.N."/>
            <person name="Matveyev A.V."/>
            <person name="Serrano M.G."/>
            <person name="Alves J.M."/>
            <person name="Parikh H."/>
            <person name="Huang B."/>
            <person name="Lee V."/>
            <person name="Espinosa-Alvarez O."/>
            <person name="Ortiz P.A."/>
            <person name="Costa-Martins A.G."/>
            <person name="Teixeira M.M."/>
            <person name="Buck G.A."/>
        </authorList>
    </citation>
    <scope>NUCLEOTIDE SEQUENCE [LARGE SCALE GENOMIC DNA]</scope>
    <source>
        <strain evidence="3 4">025E</strain>
    </source>
</reference>
<dbReference type="AlphaFoldDB" id="A0A422MUQ3"/>
<proteinExistence type="predicted"/>
<evidence type="ECO:0000256" key="2">
    <source>
        <dbReference type="SAM" id="SignalP"/>
    </source>
</evidence>
<dbReference type="RefSeq" id="XP_029223471.1">
    <property type="nucleotide sequence ID" value="XM_029376411.1"/>
</dbReference>
<comment type="caution">
    <text evidence="3">The sequence shown here is derived from an EMBL/GenBank/DDBJ whole genome shotgun (WGS) entry which is preliminary data.</text>
</comment>
<sequence>MTGARTHAVAASLLSFMPECVLWGGLVSGVSALAAPELVPAAAVAVCPPPLRRPAFAAPPAGAAGSLLRGTSLPATFGPLAVLSPNDRPSTGGREVGVTRSAGAAPGTPPRAPPPSPPKWEKAGALELRCATRPEGAGVCAPLGGGGTAVTACGQAAAAAGAEGSPEAQVAGGSFGPPATPVPTVEAETFRSFWNSTISPLSP</sequence>
<dbReference type="GeneID" id="40323210"/>
<keyword evidence="4" id="KW-1185">Reference proteome</keyword>
<organism evidence="3 4">
    <name type="scientific">Trypanosoma conorhini</name>
    <dbReference type="NCBI Taxonomy" id="83891"/>
    <lineage>
        <taxon>Eukaryota</taxon>
        <taxon>Discoba</taxon>
        <taxon>Euglenozoa</taxon>
        <taxon>Kinetoplastea</taxon>
        <taxon>Metakinetoplastina</taxon>
        <taxon>Trypanosomatida</taxon>
        <taxon>Trypanosomatidae</taxon>
        <taxon>Trypanosoma</taxon>
    </lineage>
</organism>
<accession>A0A422MUQ3</accession>
<gene>
    <name evidence="3" type="ORF">Tco025E_09599</name>
</gene>
<keyword evidence="2" id="KW-0732">Signal</keyword>
<dbReference type="EMBL" id="MKKU01001198">
    <property type="protein sequence ID" value="RNE96927.1"/>
    <property type="molecule type" value="Genomic_DNA"/>
</dbReference>
<feature type="chain" id="PRO_5019155624" evidence="2">
    <location>
        <begin position="33"/>
        <end position="203"/>
    </location>
</feature>
<evidence type="ECO:0000313" key="3">
    <source>
        <dbReference type="EMBL" id="RNE96927.1"/>
    </source>
</evidence>
<protein>
    <submittedName>
        <fullName evidence="3">Uncharacterized protein</fullName>
    </submittedName>
</protein>
<name>A0A422MUQ3_9TRYP</name>
<feature type="signal peptide" evidence="2">
    <location>
        <begin position="1"/>
        <end position="32"/>
    </location>
</feature>
<evidence type="ECO:0000256" key="1">
    <source>
        <dbReference type="SAM" id="MobiDB-lite"/>
    </source>
</evidence>